<proteinExistence type="predicted"/>
<protein>
    <submittedName>
        <fullName evidence="1">Uncharacterized protein</fullName>
    </submittedName>
</protein>
<comment type="caution">
    <text evidence="1">The sequence shown here is derived from an EMBL/GenBank/DDBJ whole genome shotgun (WGS) entry which is preliminary data.</text>
</comment>
<dbReference type="AlphaFoldDB" id="B9BTP3"/>
<reference evidence="1 2" key="1">
    <citation type="journal article" date="2012" name="J. Bacteriol.">
        <title>Draft Genome Sequence Determination for Cystic Fibrosis and Chronic Granulomatous Disease Burkholderia multivorans Isolates.</title>
        <authorList>
            <person name="Varga J.J."/>
            <person name="Losada L."/>
            <person name="Zelazny A.M."/>
            <person name="Brinkac L."/>
            <person name="Harkins D."/>
            <person name="Radune D."/>
            <person name="Hostetler J."/>
            <person name="Sampaio E.P."/>
            <person name="Ronning C.M."/>
            <person name="Nierman W.C."/>
            <person name="Greenberg D.E."/>
            <person name="Holland S.M."/>
            <person name="Goldberg J.B."/>
        </authorList>
    </citation>
    <scope>NUCLEOTIDE SEQUENCE [LARGE SCALE GENOMIC DNA]</scope>
    <source>
        <strain evidence="1 2">CGD2</strain>
    </source>
</reference>
<sequence>MDRTRNVRIRNLTNEIEKVKFEKEGRVARRAFPDDTGGIDRFAR</sequence>
<dbReference type="EMBL" id="ACFC01000008">
    <property type="protein sequence ID" value="EEE05811.1"/>
    <property type="molecule type" value="Genomic_DNA"/>
</dbReference>
<dbReference type="Proteomes" id="UP000004535">
    <property type="component" value="Unassembled WGS sequence"/>
</dbReference>
<evidence type="ECO:0000313" key="2">
    <source>
        <dbReference type="Proteomes" id="UP000004535"/>
    </source>
</evidence>
<accession>B9BTP3</accession>
<name>B9BTP3_9BURK</name>
<gene>
    <name evidence="1" type="ORF">BURMUCGD2_0775</name>
</gene>
<organism evidence="1 2">
    <name type="scientific">Burkholderia multivorans CGD2</name>
    <dbReference type="NCBI Taxonomy" id="513052"/>
    <lineage>
        <taxon>Bacteria</taxon>
        <taxon>Pseudomonadati</taxon>
        <taxon>Pseudomonadota</taxon>
        <taxon>Betaproteobacteria</taxon>
        <taxon>Burkholderiales</taxon>
        <taxon>Burkholderiaceae</taxon>
        <taxon>Burkholderia</taxon>
        <taxon>Burkholderia cepacia complex</taxon>
    </lineage>
</organism>
<evidence type="ECO:0000313" key="1">
    <source>
        <dbReference type="EMBL" id="EEE05811.1"/>
    </source>
</evidence>